<protein>
    <recommendedName>
        <fullName evidence="2">HTH cro/C1-type domain-containing protein</fullName>
    </recommendedName>
</protein>
<dbReference type="SUPFAM" id="SSF47413">
    <property type="entry name" value="lambda repressor-like DNA-binding domains"/>
    <property type="match status" value="1"/>
</dbReference>
<sequence>MNTLSRKTSNLLKKARKEKGKSLDGLSRQLKVTKSFLQQVESNDISITLDTLEKLLMALNIQQDEFLRRLINED</sequence>
<dbReference type="AlphaFoldDB" id="A0A0H3ZMB5"/>
<organism evidence="3">
    <name type="scientific">Vibrio tasmaniensis</name>
    <dbReference type="NCBI Taxonomy" id="212663"/>
    <lineage>
        <taxon>Bacteria</taxon>
        <taxon>Pseudomonadati</taxon>
        <taxon>Pseudomonadota</taxon>
        <taxon>Gammaproteobacteria</taxon>
        <taxon>Vibrionales</taxon>
        <taxon>Vibrionaceae</taxon>
        <taxon>Vibrio</taxon>
    </lineage>
</organism>
<evidence type="ECO:0000259" key="2">
    <source>
        <dbReference type="PROSITE" id="PS50943"/>
    </source>
</evidence>
<feature type="domain" description="HTH cro/C1-type" evidence="2">
    <location>
        <begin position="12"/>
        <end position="66"/>
    </location>
</feature>
<proteinExistence type="predicted"/>
<name>A0A0H3ZMB5_9VIBR</name>
<reference evidence="3" key="1">
    <citation type="journal article" date="2015" name="MBio">
        <title>Eco-Evolutionary Dynamics of Episomes among Ecologically Cohesive Bacterial Populations.</title>
        <authorList>
            <person name="Xue H."/>
            <person name="Cordero O.X."/>
            <person name="Camas F.M."/>
            <person name="Trimble W."/>
            <person name="Meyer F."/>
            <person name="Guglielmini J."/>
            <person name="Rocha E.P."/>
            <person name="Polz M.F."/>
        </authorList>
    </citation>
    <scope>NUCLEOTIDE SEQUENCE</scope>
    <source>
        <strain evidence="3">FF_233</strain>
    </source>
</reference>
<evidence type="ECO:0000313" key="3">
    <source>
        <dbReference type="EMBL" id="AKN37408.1"/>
    </source>
</evidence>
<dbReference type="EMBL" id="KP795535">
    <property type="protein sequence ID" value="AKN37408.1"/>
    <property type="molecule type" value="Genomic_DNA"/>
</dbReference>
<evidence type="ECO:0000256" key="1">
    <source>
        <dbReference type="SAM" id="MobiDB-lite"/>
    </source>
</evidence>
<dbReference type="CDD" id="cd00093">
    <property type="entry name" value="HTH_XRE"/>
    <property type="match status" value="1"/>
</dbReference>
<feature type="region of interest" description="Disordered" evidence="1">
    <location>
        <begin position="1"/>
        <end position="20"/>
    </location>
</feature>
<dbReference type="GO" id="GO:0003677">
    <property type="term" value="F:DNA binding"/>
    <property type="evidence" value="ECO:0007669"/>
    <property type="project" value="InterPro"/>
</dbReference>
<dbReference type="InterPro" id="IPR001387">
    <property type="entry name" value="Cro/C1-type_HTH"/>
</dbReference>
<feature type="compositionally biased region" description="Polar residues" evidence="1">
    <location>
        <begin position="1"/>
        <end position="11"/>
    </location>
</feature>
<dbReference type="SMART" id="SM00530">
    <property type="entry name" value="HTH_XRE"/>
    <property type="match status" value="1"/>
</dbReference>
<dbReference type="Pfam" id="PF01381">
    <property type="entry name" value="HTH_3"/>
    <property type="match status" value="1"/>
</dbReference>
<accession>A0A0H3ZMB5</accession>
<dbReference type="InterPro" id="IPR010982">
    <property type="entry name" value="Lambda_DNA-bd_dom_sf"/>
</dbReference>
<dbReference type="Gene3D" id="1.10.260.40">
    <property type="entry name" value="lambda repressor-like DNA-binding domains"/>
    <property type="match status" value="1"/>
</dbReference>
<dbReference type="PROSITE" id="PS50943">
    <property type="entry name" value="HTH_CROC1"/>
    <property type="match status" value="1"/>
</dbReference>